<dbReference type="EMBL" id="CP012502">
    <property type="protein sequence ID" value="AOM82985.1"/>
    <property type="molecule type" value="Genomic_DNA"/>
</dbReference>
<proteinExistence type="predicted"/>
<evidence type="ECO:0000313" key="1">
    <source>
        <dbReference type="EMBL" id="AOM82985.1"/>
    </source>
</evidence>
<organism evidence="1 2">
    <name type="scientific">Salisediminibacterium beveridgei</name>
    <dbReference type="NCBI Taxonomy" id="632773"/>
    <lineage>
        <taxon>Bacteria</taxon>
        <taxon>Bacillati</taxon>
        <taxon>Bacillota</taxon>
        <taxon>Bacilli</taxon>
        <taxon>Bacillales</taxon>
        <taxon>Bacillaceae</taxon>
        <taxon>Salisediminibacterium</taxon>
    </lineage>
</organism>
<evidence type="ECO:0000313" key="2">
    <source>
        <dbReference type="Proteomes" id="UP000094463"/>
    </source>
</evidence>
<dbReference type="AlphaFoldDB" id="A0A1D7QVF1"/>
<dbReference type="KEGG" id="bbev:BBEV_1624"/>
<keyword evidence="2" id="KW-1185">Reference proteome</keyword>
<reference evidence="1 2" key="1">
    <citation type="submission" date="2015-08" db="EMBL/GenBank/DDBJ databases">
        <title>The complete genome sequence of Bacillus beveridgei MLTeJB.</title>
        <authorList>
            <person name="Hanson T.E."/>
            <person name="Mesa C."/>
            <person name="Basesman S.M."/>
            <person name="Oremland R.S."/>
        </authorList>
    </citation>
    <scope>NUCLEOTIDE SEQUENCE [LARGE SCALE GENOMIC DNA]</scope>
    <source>
        <strain evidence="1 2">MLTeJB</strain>
    </source>
</reference>
<protein>
    <submittedName>
        <fullName evidence="1">Uncharacterized protein</fullName>
    </submittedName>
</protein>
<accession>A0A1D7QVF1</accession>
<dbReference type="Proteomes" id="UP000094463">
    <property type="component" value="Chromosome"/>
</dbReference>
<gene>
    <name evidence="1" type="ORF">BBEV_1624</name>
</gene>
<name>A0A1D7QVF1_9BACI</name>
<sequence>MDHTFIEIMRLQGELQTIHEADLRKLERLISVNPCRCEKQEDCKGICSVKRRLNDELERRQLKRER</sequence>
<dbReference type="STRING" id="632773.BBEV_1624"/>